<keyword evidence="2 5" id="KW-0812">Transmembrane</keyword>
<dbReference type="EMBL" id="SSDS01000115">
    <property type="protein sequence ID" value="TXG75716.1"/>
    <property type="molecule type" value="Genomic_DNA"/>
</dbReference>
<keyword evidence="4 5" id="KW-0472">Membrane</keyword>
<evidence type="ECO:0000313" key="6">
    <source>
        <dbReference type="EMBL" id="TXG75716.1"/>
    </source>
</evidence>
<evidence type="ECO:0000256" key="1">
    <source>
        <dbReference type="ARBA" id="ARBA00004141"/>
    </source>
</evidence>
<dbReference type="Pfam" id="PF05105">
    <property type="entry name" value="Phage_holin_4_1"/>
    <property type="match status" value="1"/>
</dbReference>
<organism evidence="6 7">
    <name type="scientific">Candidatus Dojkabacteria bacterium</name>
    <dbReference type="NCBI Taxonomy" id="2099670"/>
    <lineage>
        <taxon>Bacteria</taxon>
        <taxon>Candidatus Dojkabacteria</taxon>
    </lineage>
</organism>
<name>A0A5C7J524_9BACT</name>
<dbReference type="Proteomes" id="UP000321026">
    <property type="component" value="Unassembled WGS sequence"/>
</dbReference>
<comment type="caution">
    <text evidence="6">The sequence shown here is derived from an EMBL/GenBank/DDBJ whole genome shotgun (WGS) entry which is preliminary data.</text>
</comment>
<feature type="transmembrane region" description="Helical" evidence="5">
    <location>
        <begin position="82"/>
        <end position="104"/>
    </location>
</feature>
<sequence length="150" mass="16545">MLEQYLTTAYHSLTEACHFTVLKCVSVATIILANMFFGDVDGAVLLGVGVLTVMDFITAIMREYKLGRKIESRKIVKTAVKLFVYGFMISASFITEAVVGIKAFNMPITEIMSTFIAVTELVSILENVGDMGYVIPKKLLGALKDFTDKK</sequence>
<accession>A0A5C7J524</accession>
<evidence type="ECO:0000313" key="7">
    <source>
        <dbReference type="Proteomes" id="UP000321026"/>
    </source>
</evidence>
<reference evidence="6 7" key="1">
    <citation type="submission" date="2018-09" db="EMBL/GenBank/DDBJ databases">
        <title>Metagenome Assembled Genomes from an Advanced Water Purification Facility.</title>
        <authorList>
            <person name="Stamps B.W."/>
            <person name="Spear J.R."/>
        </authorList>
    </citation>
    <scope>NUCLEOTIDE SEQUENCE [LARGE SCALE GENOMIC DNA]</scope>
    <source>
        <strain evidence="6">Bin_63_2</strain>
    </source>
</reference>
<evidence type="ECO:0000256" key="2">
    <source>
        <dbReference type="ARBA" id="ARBA00022692"/>
    </source>
</evidence>
<gene>
    <name evidence="6" type="ORF">E6Q11_07065</name>
</gene>
<evidence type="ECO:0000256" key="3">
    <source>
        <dbReference type="ARBA" id="ARBA00022989"/>
    </source>
</evidence>
<protein>
    <recommendedName>
        <fullName evidence="8">Holin</fullName>
    </recommendedName>
</protein>
<dbReference type="InterPro" id="IPR006480">
    <property type="entry name" value="Phage_holin_4_1"/>
</dbReference>
<evidence type="ECO:0000256" key="5">
    <source>
        <dbReference type="SAM" id="Phobius"/>
    </source>
</evidence>
<evidence type="ECO:0008006" key="8">
    <source>
        <dbReference type="Google" id="ProtNLM"/>
    </source>
</evidence>
<dbReference type="GO" id="GO:0016020">
    <property type="term" value="C:membrane"/>
    <property type="evidence" value="ECO:0007669"/>
    <property type="project" value="UniProtKB-SubCell"/>
</dbReference>
<dbReference type="AlphaFoldDB" id="A0A5C7J524"/>
<keyword evidence="3 5" id="KW-1133">Transmembrane helix</keyword>
<feature type="transmembrane region" description="Helical" evidence="5">
    <location>
        <begin position="20"/>
        <end position="37"/>
    </location>
</feature>
<comment type="subcellular location">
    <subcellularLocation>
        <location evidence="1">Membrane</location>
        <topology evidence="1">Multi-pass membrane protein</topology>
    </subcellularLocation>
</comment>
<proteinExistence type="predicted"/>
<evidence type="ECO:0000256" key="4">
    <source>
        <dbReference type="ARBA" id="ARBA00023136"/>
    </source>
</evidence>
<feature type="transmembrane region" description="Helical" evidence="5">
    <location>
        <begin position="43"/>
        <end position="61"/>
    </location>
</feature>